<dbReference type="OrthoDB" id="10256309at2759"/>
<accession>A0A8H8A1F4</accession>
<dbReference type="Gene3D" id="3.30.70.660">
    <property type="entry name" value="Pseudouridine synthase I, catalytic domain, C-terminal subdomain"/>
    <property type="match status" value="1"/>
</dbReference>
<feature type="compositionally biased region" description="Low complexity" evidence="2">
    <location>
        <begin position="160"/>
        <end position="174"/>
    </location>
</feature>
<keyword evidence="4" id="KW-1185">Reference proteome</keyword>
<evidence type="ECO:0000256" key="2">
    <source>
        <dbReference type="SAM" id="MobiDB-lite"/>
    </source>
</evidence>
<feature type="non-terminal residue" evidence="3">
    <location>
        <position position="1"/>
    </location>
</feature>
<name>A0A8H8A1F4_9FUNG</name>
<dbReference type="GO" id="GO:1990481">
    <property type="term" value="P:mRNA pseudouridine synthesis"/>
    <property type="evidence" value="ECO:0007669"/>
    <property type="project" value="TreeGrafter"/>
</dbReference>
<gene>
    <name evidence="3" type="ORF">BJ554DRAFT_1308</name>
</gene>
<dbReference type="InterPro" id="IPR001406">
    <property type="entry name" value="PsdUridine_synth_TruA"/>
</dbReference>
<dbReference type="GO" id="GO:0005634">
    <property type="term" value="C:nucleus"/>
    <property type="evidence" value="ECO:0007669"/>
    <property type="project" value="TreeGrafter"/>
</dbReference>
<dbReference type="GO" id="GO:0009982">
    <property type="term" value="F:pseudouridine synthase activity"/>
    <property type="evidence" value="ECO:0007669"/>
    <property type="project" value="InterPro"/>
</dbReference>
<comment type="caution">
    <text evidence="3">The sequence shown here is derived from an EMBL/GenBank/DDBJ whole genome shotgun (WGS) entry which is preliminary data.</text>
</comment>
<organism evidence="3 4">
    <name type="scientific">Olpidium bornovanus</name>
    <dbReference type="NCBI Taxonomy" id="278681"/>
    <lineage>
        <taxon>Eukaryota</taxon>
        <taxon>Fungi</taxon>
        <taxon>Fungi incertae sedis</taxon>
        <taxon>Olpidiomycota</taxon>
        <taxon>Olpidiomycotina</taxon>
        <taxon>Olpidiomycetes</taxon>
        <taxon>Olpidiales</taxon>
        <taxon>Olpidiaceae</taxon>
        <taxon>Olpidium</taxon>
    </lineage>
</organism>
<evidence type="ECO:0000256" key="1">
    <source>
        <dbReference type="ARBA" id="ARBA00023235"/>
    </source>
</evidence>
<protein>
    <submittedName>
        <fullName evidence="3">Pseudouridine synthase</fullName>
    </submittedName>
</protein>
<dbReference type="SUPFAM" id="SSF55120">
    <property type="entry name" value="Pseudouridine synthase"/>
    <property type="match status" value="1"/>
</dbReference>
<feature type="region of interest" description="Disordered" evidence="2">
    <location>
        <begin position="143"/>
        <end position="178"/>
    </location>
</feature>
<dbReference type="Gene3D" id="3.30.70.580">
    <property type="entry name" value="Pseudouridine synthase I, catalytic domain, N-terminal subdomain"/>
    <property type="match status" value="1"/>
</dbReference>
<feature type="region of interest" description="Disordered" evidence="2">
    <location>
        <begin position="61"/>
        <end position="94"/>
    </location>
</feature>
<keyword evidence="1" id="KW-0413">Isomerase</keyword>
<dbReference type="GO" id="GO:0003723">
    <property type="term" value="F:RNA binding"/>
    <property type="evidence" value="ECO:0007669"/>
    <property type="project" value="InterPro"/>
</dbReference>
<dbReference type="InterPro" id="IPR020103">
    <property type="entry name" value="PsdUridine_synth_cat_dom_sf"/>
</dbReference>
<sequence>FWRPFPSPHPTQWAPGRRAAAALLLADEKKTPRPAALPMLSSATPRGIAAAAVRGVRAFSLRSAPPPGARARSRCPGSAPSPTPFSPAPVAQGSRYATAATPADLPQPCGLRSAAESSDGACANYSAAEDDSLLPNCEETAAGAATNEGGQGGEAPPLVEAGSSDSAAAESGDSAKPRYPKRPVAILLGYSGKGYRGMQVHKDGGCDTIEGELLRALLEIGSLTAANAGDPHKVKACHSLADRQLCVAAGAQVLMTDKGVHAAENIVSIRTGIGIPGLVGKLNAALPPQIRAYGYSLAMKGFNPRRDVTSRKYEYLLPTYALEHSAKPEHIKRSVSWEESPFGHRLVYTATPEETEEVNSYRLTSEKLEKARDLAKMFQGFRNFHNYTCGKLFDDRSARRKLMTFTVRVAALWFLVPLLPLV</sequence>
<dbReference type="AlphaFoldDB" id="A0A8H8A1F4"/>
<dbReference type="InterPro" id="IPR020094">
    <property type="entry name" value="TruA/RsuA/RluB/E/F_N"/>
</dbReference>
<dbReference type="InterPro" id="IPR020095">
    <property type="entry name" value="PsdUridine_synth_TruA_C"/>
</dbReference>
<proteinExistence type="predicted"/>
<dbReference type="PANTHER" id="PTHR11142:SF4">
    <property type="entry name" value="PSEUDOURIDYLATE SYNTHASE 1 HOMOLOG"/>
    <property type="match status" value="1"/>
</dbReference>
<evidence type="ECO:0000313" key="3">
    <source>
        <dbReference type="EMBL" id="KAG5463171.1"/>
    </source>
</evidence>
<dbReference type="EMBL" id="JAEFCI010001034">
    <property type="protein sequence ID" value="KAG5463171.1"/>
    <property type="molecule type" value="Genomic_DNA"/>
</dbReference>
<dbReference type="Proteomes" id="UP000673691">
    <property type="component" value="Unassembled WGS sequence"/>
</dbReference>
<dbReference type="PANTHER" id="PTHR11142">
    <property type="entry name" value="PSEUDOURIDYLATE SYNTHASE"/>
    <property type="match status" value="1"/>
</dbReference>
<evidence type="ECO:0000313" key="4">
    <source>
        <dbReference type="Proteomes" id="UP000673691"/>
    </source>
</evidence>
<dbReference type="GO" id="GO:0031119">
    <property type="term" value="P:tRNA pseudouridine synthesis"/>
    <property type="evidence" value="ECO:0007669"/>
    <property type="project" value="TreeGrafter"/>
</dbReference>
<reference evidence="3 4" key="1">
    <citation type="journal article" name="Sci. Rep.">
        <title>Genome-scale phylogenetic analyses confirm Olpidium as the closest living zoosporic fungus to the non-flagellated, terrestrial fungi.</title>
        <authorList>
            <person name="Chang Y."/>
            <person name="Rochon D."/>
            <person name="Sekimoto S."/>
            <person name="Wang Y."/>
            <person name="Chovatia M."/>
            <person name="Sandor L."/>
            <person name="Salamov A."/>
            <person name="Grigoriev I.V."/>
            <person name="Stajich J.E."/>
            <person name="Spatafora J.W."/>
        </authorList>
    </citation>
    <scope>NUCLEOTIDE SEQUENCE [LARGE SCALE GENOMIC DNA]</scope>
    <source>
        <strain evidence="3">S191</strain>
    </source>
</reference>